<evidence type="ECO:0000256" key="1">
    <source>
        <dbReference type="SAM" id="Phobius"/>
    </source>
</evidence>
<proteinExistence type="predicted"/>
<dbReference type="RefSeq" id="WP_166988817.1">
    <property type="nucleotide sequence ID" value="NZ_CP061169.1"/>
</dbReference>
<evidence type="ECO:0000313" key="2">
    <source>
        <dbReference type="EMBL" id="QPZ39430.1"/>
    </source>
</evidence>
<feature type="transmembrane region" description="Helical" evidence="1">
    <location>
        <begin position="89"/>
        <end position="108"/>
    </location>
</feature>
<organism evidence="2 3">
    <name type="scientific">Paramicrobacterium chengjingii</name>
    <dbReference type="NCBI Taxonomy" id="2769067"/>
    <lineage>
        <taxon>Bacteria</taxon>
        <taxon>Bacillati</taxon>
        <taxon>Actinomycetota</taxon>
        <taxon>Actinomycetes</taxon>
        <taxon>Micrococcales</taxon>
        <taxon>Microbacteriaceae</taxon>
        <taxon>Paramicrobacterium</taxon>
    </lineage>
</organism>
<feature type="transmembrane region" description="Helical" evidence="1">
    <location>
        <begin position="129"/>
        <end position="150"/>
    </location>
</feature>
<feature type="transmembrane region" description="Helical" evidence="1">
    <location>
        <begin position="66"/>
        <end position="83"/>
    </location>
</feature>
<reference evidence="2 3" key="1">
    <citation type="submission" date="2020-12" db="EMBL/GenBank/DDBJ databases">
        <title>Microbacterium sp. HY060.</title>
        <authorList>
            <person name="Zhou J."/>
        </authorList>
    </citation>
    <scope>NUCLEOTIDE SEQUENCE [LARGE SCALE GENOMIC DNA]</scope>
    <source>
        <strain evidence="2 3">HY60</strain>
    </source>
</reference>
<accession>A0ABX6YL73</accession>
<dbReference type="EMBL" id="CP061169">
    <property type="protein sequence ID" value="QPZ39430.1"/>
    <property type="molecule type" value="Genomic_DNA"/>
</dbReference>
<feature type="transmembrane region" description="Helical" evidence="1">
    <location>
        <begin position="156"/>
        <end position="175"/>
    </location>
</feature>
<protein>
    <recommendedName>
        <fullName evidence="4">RDD domain-containing protein</fullName>
    </recommendedName>
</protein>
<evidence type="ECO:0000313" key="3">
    <source>
        <dbReference type="Proteomes" id="UP000662814"/>
    </source>
</evidence>
<evidence type="ECO:0008006" key="4">
    <source>
        <dbReference type="Google" id="ProtNLM"/>
    </source>
</evidence>
<keyword evidence="1" id="KW-1133">Transmembrane helix</keyword>
<keyword evidence="1" id="KW-0472">Membrane</keyword>
<sequence>MLLNDGFPDDIDGWARLRSDIPRLARILPRRTVGSFGMVLLLTFSFAFVVAAAVMSIVLAGLRVGVVVNLCGIATYLLVRTMLKKWGGWSFGVFTIGADLVVRAMTGIGQVRYRARGKDQMFIGRGKMFAIGVPIALVLCIGPPTLAVVFDLPEVMLGAVLFFLLPLADLALAVTRGAIDATKRRGSTLNSEFALVVAAQFVHDRGDAERLVTGVPLDNLLPRDAEQLRETMYEAALRQKLLTTDE</sequence>
<gene>
    <name evidence="2" type="ORF">HCR76_05050</name>
</gene>
<dbReference type="Proteomes" id="UP000662814">
    <property type="component" value="Chromosome"/>
</dbReference>
<name>A0ABX6YL73_9MICO</name>
<keyword evidence="1" id="KW-0812">Transmembrane</keyword>
<feature type="transmembrane region" description="Helical" evidence="1">
    <location>
        <begin position="36"/>
        <end position="59"/>
    </location>
</feature>
<keyword evidence="3" id="KW-1185">Reference proteome</keyword>